<dbReference type="InterPro" id="IPR000873">
    <property type="entry name" value="AMP-dep_synth/lig_dom"/>
</dbReference>
<evidence type="ECO:0000256" key="1">
    <source>
        <dbReference type="ARBA" id="ARBA00004275"/>
    </source>
</evidence>
<gene>
    <name evidence="6" type="primary">LOC107275125</name>
</gene>
<dbReference type="SUPFAM" id="SSF56801">
    <property type="entry name" value="Acetyl-CoA synthetase-like"/>
    <property type="match status" value="3"/>
</dbReference>
<dbReference type="GeneID" id="107275125"/>
<keyword evidence="2" id="KW-0576">Peroxisome</keyword>
<dbReference type="PANTHER" id="PTHR24096:SF353">
    <property type="entry name" value="GH16244P-RELATED"/>
    <property type="match status" value="1"/>
</dbReference>
<dbReference type="AlphaFoldDB" id="A0AAJ7VWB4"/>
<dbReference type="PROSITE" id="PS00455">
    <property type="entry name" value="AMP_BINDING"/>
    <property type="match status" value="1"/>
</dbReference>
<dbReference type="Gene3D" id="3.40.50.12780">
    <property type="entry name" value="N-terminal domain of ligase-like"/>
    <property type="match status" value="2"/>
</dbReference>
<dbReference type="Gene3D" id="3.30.300.30">
    <property type="match status" value="2"/>
</dbReference>
<dbReference type="Gene3D" id="2.30.38.10">
    <property type="entry name" value="Luciferase, Domain 3"/>
    <property type="match status" value="1"/>
</dbReference>
<comment type="subcellular location">
    <subcellularLocation>
        <location evidence="1">Peroxisome</location>
    </subcellularLocation>
</comment>
<evidence type="ECO:0000256" key="2">
    <source>
        <dbReference type="ARBA" id="ARBA00023140"/>
    </source>
</evidence>
<evidence type="ECO:0000313" key="6">
    <source>
        <dbReference type="RefSeq" id="XP_024935569.1"/>
    </source>
</evidence>
<dbReference type="KEGG" id="ccin:107275125"/>
<evidence type="ECO:0000259" key="3">
    <source>
        <dbReference type="Pfam" id="PF00501"/>
    </source>
</evidence>
<accession>A0AAJ7VWB4</accession>
<dbReference type="InterPro" id="IPR045851">
    <property type="entry name" value="AMP-bd_C_sf"/>
</dbReference>
<feature type="domain" description="AMP-binding enzyme C-terminal" evidence="4">
    <location>
        <begin position="602"/>
        <end position="678"/>
    </location>
</feature>
<dbReference type="Pfam" id="PF00501">
    <property type="entry name" value="AMP-binding"/>
    <property type="match status" value="3"/>
</dbReference>
<feature type="domain" description="AMP-dependent synthetase/ligase" evidence="3">
    <location>
        <begin position="3"/>
        <end position="206"/>
    </location>
</feature>
<protein>
    <submittedName>
        <fullName evidence="6">Ferrichrome siderophore peptide synthetase</fullName>
    </submittedName>
</protein>
<dbReference type="InterPro" id="IPR042099">
    <property type="entry name" value="ANL_N_sf"/>
</dbReference>
<feature type="domain" description="AMP-binding enzyme C-terminal" evidence="4">
    <location>
        <begin position="258"/>
        <end position="334"/>
    </location>
</feature>
<feature type="domain" description="AMP-dependent synthetase/ligase" evidence="3">
    <location>
        <begin position="490"/>
        <end position="550"/>
    </location>
</feature>
<dbReference type="GO" id="GO:0016405">
    <property type="term" value="F:CoA-ligase activity"/>
    <property type="evidence" value="ECO:0007669"/>
    <property type="project" value="TreeGrafter"/>
</dbReference>
<dbReference type="Pfam" id="PF13193">
    <property type="entry name" value="AMP-binding_C"/>
    <property type="match status" value="2"/>
</dbReference>
<dbReference type="GO" id="GO:0005777">
    <property type="term" value="C:peroxisome"/>
    <property type="evidence" value="ECO:0007669"/>
    <property type="project" value="UniProtKB-SubCell"/>
</dbReference>
<evidence type="ECO:0000313" key="5">
    <source>
        <dbReference type="Proteomes" id="UP000694920"/>
    </source>
</evidence>
<keyword evidence="5" id="KW-1185">Reference proteome</keyword>
<proteinExistence type="predicted"/>
<feature type="domain" description="AMP-dependent synthetase/ligase" evidence="3">
    <location>
        <begin position="412"/>
        <end position="486"/>
    </location>
</feature>
<dbReference type="Gene3D" id="3.40.50.980">
    <property type="match status" value="1"/>
</dbReference>
<dbReference type="RefSeq" id="XP_024935569.1">
    <property type="nucleotide sequence ID" value="XM_025079801.1"/>
</dbReference>
<organism evidence="5 6">
    <name type="scientific">Cephus cinctus</name>
    <name type="common">Wheat stem sawfly</name>
    <dbReference type="NCBI Taxonomy" id="211228"/>
    <lineage>
        <taxon>Eukaryota</taxon>
        <taxon>Metazoa</taxon>
        <taxon>Ecdysozoa</taxon>
        <taxon>Arthropoda</taxon>
        <taxon>Hexapoda</taxon>
        <taxon>Insecta</taxon>
        <taxon>Pterygota</taxon>
        <taxon>Neoptera</taxon>
        <taxon>Endopterygota</taxon>
        <taxon>Hymenoptera</taxon>
        <taxon>Cephoidea</taxon>
        <taxon>Cephidae</taxon>
        <taxon>Cephus</taxon>
    </lineage>
</organism>
<sequence length="692" mass="76658">MKHIAIIVPTSGTTGMPKGVALSHEYFIRAIIPYDNSSFNERSAIIFSKLIWVTANLIILVSAVTRWPRIICATFTTEVLFDVINKYKPSFLVMSVSMMQQTVRSGNNDKCDFSSLKNITVTGARVNSESLTILRELAKNATVNQAYGLTEVGFATVQQSYGKPESVGTPADNVQIKIVDIQSGEILGPSQKGEICINSPARLVEYYKNPEATKAAIDDEGFFRTGDIGYYDDDGNFFLVDRLKALIKFRNYHVSASEIETILQSHPSVQEAAVVGKPHEIDDEHPLAFVTKVPGREVTEQELIDLVAKEVMDTNRLRGGVIFLESMPRTATDKQKQKVKIENNIVKGKEVAFEISYTHLGKYILDNISVSPDKAAQQKQKVKIENNIVKGKEVAFEISYTHLGKYILDNISVSPDKAAQIDAATGKIDTFGDVKDRSIRCAVWLRKKGIRPNDVVAICTDNHLDTCIPVFAALYLGAPYLPIDDASDILYGSTEVGLATVQQSYDKPESVGTPADNVQIKIVDIQSGEILGPSQKGEICINSPARLVEYYKNPEATKAAIDDEGFFRTGDIGYYDDDGNFFLVDRLKALIKFRNYHVSASEIETILQSHPAVQEAAVVGKPHEIDDEHPLAFVTKVPGREVTEQELIDLVAKEVMDTNRLRGGVIFLESMPRTATDKINKPKLKEMLKDII</sequence>
<name>A0AAJ7VWB4_CEPCN</name>
<evidence type="ECO:0000259" key="4">
    <source>
        <dbReference type="Pfam" id="PF13193"/>
    </source>
</evidence>
<dbReference type="Proteomes" id="UP000694920">
    <property type="component" value="Unplaced"/>
</dbReference>
<dbReference type="PANTHER" id="PTHR24096">
    <property type="entry name" value="LONG-CHAIN-FATTY-ACID--COA LIGASE"/>
    <property type="match status" value="1"/>
</dbReference>
<dbReference type="InterPro" id="IPR020845">
    <property type="entry name" value="AMP-binding_CS"/>
</dbReference>
<reference evidence="6" key="1">
    <citation type="submission" date="2025-08" db="UniProtKB">
        <authorList>
            <consortium name="RefSeq"/>
        </authorList>
    </citation>
    <scope>IDENTIFICATION</scope>
</reference>
<dbReference type="InterPro" id="IPR025110">
    <property type="entry name" value="AMP-bd_C"/>
</dbReference>